<gene>
    <name evidence="7" type="ORF">SanaruYs_22650</name>
</gene>
<sequence length="243" mass="27162">MKNIEIKTTQNVVLEYELADLRDRIVAFLVDLMAMGGAIGLLAFVGYAGFFLEGTAGTVYGIFLTCIFIFYSLAFETLNHGQSLGKMLMKIQVMKTNGSKAGFADFSARWVFRMIDIYFSLGGIASILVASSEKAQRIGDIVATTAVVKTVPKMDLKLQDILNLKSRDSHAVTYTQAKYLKEYEALLIKSTLDRFKSFPNNAHREAVVLLAEKLQKSFKTEGEDKNAKQFLQTVLHDYVVLTR</sequence>
<evidence type="ECO:0000259" key="6">
    <source>
        <dbReference type="Pfam" id="PF06271"/>
    </source>
</evidence>
<dbReference type="PANTHER" id="PTHR38480:SF1">
    <property type="entry name" value="SLR0254 PROTEIN"/>
    <property type="match status" value="1"/>
</dbReference>
<dbReference type="RefSeq" id="WP_127122686.1">
    <property type="nucleotide sequence ID" value="NZ_BHXQ01000004.1"/>
</dbReference>
<proteinExistence type="predicted"/>
<keyword evidence="4 5" id="KW-0472">Membrane</keyword>
<name>A0A401UAV1_9BACT</name>
<dbReference type="OrthoDB" id="9814143at2"/>
<evidence type="ECO:0000256" key="1">
    <source>
        <dbReference type="ARBA" id="ARBA00004141"/>
    </source>
</evidence>
<evidence type="ECO:0000313" key="7">
    <source>
        <dbReference type="EMBL" id="GCC52033.1"/>
    </source>
</evidence>
<evidence type="ECO:0000256" key="3">
    <source>
        <dbReference type="ARBA" id="ARBA00022989"/>
    </source>
</evidence>
<reference evidence="7 8" key="1">
    <citation type="submission" date="2018-11" db="EMBL/GenBank/DDBJ databases">
        <title>Chryseotalea sanarue gen. nov., sp., nov., a member of the family Cytophagaceae, isolated from a brackish lake in Hamamatsu Japan.</title>
        <authorList>
            <person name="Maejima Y."/>
            <person name="Iino T."/>
            <person name="Muraguchi Y."/>
            <person name="Fukuda K."/>
            <person name="Ohkuma M."/>
            <person name="Moriuchi R."/>
            <person name="Dohra H."/>
            <person name="Kimbara K."/>
            <person name="Shintani M."/>
        </authorList>
    </citation>
    <scope>NUCLEOTIDE SEQUENCE [LARGE SCALE GENOMIC DNA]</scope>
    <source>
        <strain evidence="7 8">Ys</strain>
    </source>
</reference>
<feature type="domain" description="RDD" evidence="6">
    <location>
        <begin position="19"/>
        <end position="143"/>
    </location>
</feature>
<dbReference type="GO" id="GO:0016020">
    <property type="term" value="C:membrane"/>
    <property type="evidence" value="ECO:0007669"/>
    <property type="project" value="UniProtKB-SubCell"/>
</dbReference>
<feature type="transmembrane region" description="Helical" evidence="5">
    <location>
        <begin position="58"/>
        <end position="78"/>
    </location>
</feature>
<feature type="transmembrane region" description="Helical" evidence="5">
    <location>
        <begin position="25"/>
        <end position="52"/>
    </location>
</feature>
<dbReference type="AlphaFoldDB" id="A0A401UAV1"/>
<dbReference type="InterPro" id="IPR010432">
    <property type="entry name" value="RDD"/>
</dbReference>
<organism evidence="7 8">
    <name type="scientific">Chryseotalea sanaruensis</name>
    <dbReference type="NCBI Taxonomy" id="2482724"/>
    <lineage>
        <taxon>Bacteria</taxon>
        <taxon>Pseudomonadati</taxon>
        <taxon>Bacteroidota</taxon>
        <taxon>Cytophagia</taxon>
        <taxon>Cytophagales</taxon>
        <taxon>Chryseotaleaceae</taxon>
        <taxon>Chryseotalea</taxon>
    </lineage>
</organism>
<keyword evidence="3 5" id="KW-1133">Transmembrane helix</keyword>
<evidence type="ECO:0000256" key="5">
    <source>
        <dbReference type="SAM" id="Phobius"/>
    </source>
</evidence>
<dbReference type="Pfam" id="PF06271">
    <property type="entry name" value="RDD"/>
    <property type="match status" value="1"/>
</dbReference>
<dbReference type="PANTHER" id="PTHR38480">
    <property type="entry name" value="SLR0254 PROTEIN"/>
    <property type="match status" value="1"/>
</dbReference>
<protein>
    <submittedName>
        <fullName evidence="7">RDD family protein</fullName>
    </submittedName>
</protein>
<dbReference type="EMBL" id="BHXQ01000004">
    <property type="protein sequence ID" value="GCC52033.1"/>
    <property type="molecule type" value="Genomic_DNA"/>
</dbReference>
<keyword evidence="8" id="KW-1185">Reference proteome</keyword>
<evidence type="ECO:0000313" key="8">
    <source>
        <dbReference type="Proteomes" id="UP000288227"/>
    </source>
</evidence>
<keyword evidence="2 5" id="KW-0812">Transmembrane</keyword>
<dbReference type="Proteomes" id="UP000288227">
    <property type="component" value="Unassembled WGS sequence"/>
</dbReference>
<accession>A0A401UAV1</accession>
<comment type="caution">
    <text evidence="7">The sequence shown here is derived from an EMBL/GenBank/DDBJ whole genome shotgun (WGS) entry which is preliminary data.</text>
</comment>
<evidence type="ECO:0000256" key="2">
    <source>
        <dbReference type="ARBA" id="ARBA00022692"/>
    </source>
</evidence>
<comment type="subcellular location">
    <subcellularLocation>
        <location evidence="1">Membrane</location>
        <topology evidence="1">Multi-pass membrane protein</topology>
    </subcellularLocation>
</comment>
<evidence type="ECO:0000256" key="4">
    <source>
        <dbReference type="ARBA" id="ARBA00023136"/>
    </source>
</evidence>